<evidence type="ECO:0000256" key="7">
    <source>
        <dbReference type="SAM" id="SignalP"/>
    </source>
</evidence>
<dbReference type="Proteomes" id="UP000469385">
    <property type="component" value="Unassembled WGS sequence"/>
</dbReference>
<keyword evidence="6 9" id="KW-0482">Metalloprotease</keyword>
<keyword evidence="3" id="KW-0479">Metal-binding</keyword>
<proteinExistence type="predicted"/>
<keyword evidence="10" id="KW-1185">Reference proteome</keyword>
<evidence type="ECO:0000313" key="10">
    <source>
        <dbReference type="Proteomes" id="UP000469385"/>
    </source>
</evidence>
<comment type="caution">
    <text evidence="9">The sequence shown here is derived from an EMBL/GenBank/DDBJ whole genome shotgun (WGS) entry which is preliminary data.</text>
</comment>
<feature type="signal peptide" evidence="7">
    <location>
        <begin position="1"/>
        <end position="28"/>
    </location>
</feature>
<sequence length="503" mass="53741">MTSARHRPALRLLAALVAAALLAVPARAQLPTLGDSADMSIAAERRLGERIARELYRDPDFIDDPVLADYVRGIWQPLLDAARARGELTPELDDRFAWQVLLGKDRTVNAFAVPGGWLGLNLGLVSVTATRDELASVLAHELSHVTQRHIARLVSQEKRQTPWVIGAMILGALAASRNPQAANAVIAGSQAAAIHGQLSFSRDMEREADRVGFGVLSQAGYQPQGFVGMFEKLQQASRLNDYGAFPYLRSHPLTTERVADMQQRLQLIPRGAAPAPEAVLEHALMAGRARAISANGVDGLRALASDAANLQPGAPQARAASVLYAAALAASRLRDQEAAFALGQRLGKTLEGSAVGARHARLLAAELALGVGRTDRALALVDGKSESRADVLLWAQARMATGGAPEVAQRLQAWVAAQPRDATAWQLLASSYAAQGQQLRALRAEAEAQVAHLDYPAAVDRFKAAQDVARRGSTGGGDYIEASIVDTRLRAVESLAREQALER</sequence>
<gene>
    <name evidence="9" type="ORF">GON04_25705</name>
</gene>
<evidence type="ECO:0000259" key="8">
    <source>
        <dbReference type="Pfam" id="PF01435"/>
    </source>
</evidence>
<name>A0A6N8J0V7_9BURK</name>
<evidence type="ECO:0000256" key="2">
    <source>
        <dbReference type="ARBA" id="ARBA00022670"/>
    </source>
</evidence>
<feature type="domain" description="Peptidase M48" evidence="8">
    <location>
        <begin position="98"/>
        <end position="264"/>
    </location>
</feature>
<keyword evidence="7" id="KW-0732">Signal</keyword>
<evidence type="ECO:0000256" key="6">
    <source>
        <dbReference type="ARBA" id="ARBA00023049"/>
    </source>
</evidence>
<dbReference type="GO" id="GO:0046872">
    <property type="term" value="F:metal ion binding"/>
    <property type="evidence" value="ECO:0007669"/>
    <property type="project" value="UniProtKB-KW"/>
</dbReference>
<feature type="chain" id="PRO_5026717360" evidence="7">
    <location>
        <begin position="29"/>
        <end position="503"/>
    </location>
</feature>
<evidence type="ECO:0000256" key="1">
    <source>
        <dbReference type="ARBA" id="ARBA00001947"/>
    </source>
</evidence>
<evidence type="ECO:0000256" key="5">
    <source>
        <dbReference type="ARBA" id="ARBA00022833"/>
    </source>
</evidence>
<dbReference type="PANTHER" id="PTHR22726">
    <property type="entry name" value="METALLOENDOPEPTIDASE OMA1"/>
    <property type="match status" value="1"/>
</dbReference>
<dbReference type="EMBL" id="WSEL01000011">
    <property type="protein sequence ID" value="MVQ32874.1"/>
    <property type="molecule type" value="Genomic_DNA"/>
</dbReference>
<protein>
    <submittedName>
        <fullName evidence="9">M48 family metalloprotease</fullName>
    </submittedName>
</protein>
<accession>A0A6N8J0V7</accession>
<dbReference type="InterPro" id="IPR051156">
    <property type="entry name" value="Mito/Outer_Membr_Metalloprot"/>
</dbReference>
<comment type="cofactor">
    <cofactor evidence="1">
        <name>Zn(2+)</name>
        <dbReference type="ChEBI" id="CHEBI:29105"/>
    </cofactor>
</comment>
<dbReference type="GO" id="GO:0016020">
    <property type="term" value="C:membrane"/>
    <property type="evidence" value="ECO:0007669"/>
    <property type="project" value="TreeGrafter"/>
</dbReference>
<evidence type="ECO:0000256" key="3">
    <source>
        <dbReference type="ARBA" id="ARBA00022723"/>
    </source>
</evidence>
<reference evidence="9 10" key="1">
    <citation type="submission" date="2019-12" db="EMBL/GenBank/DDBJ databases">
        <authorList>
            <person name="Huq M.A."/>
        </authorList>
    </citation>
    <scope>NUCLEOTIDE SEQUENCE [LARGE SCALE GENOMIC DNA]</scope>
    <source>
        <strain evidence="9 10">MAH-25</strain>
    </source>
</reference>
<dbReference type="AlphaFoldDB" id="A0A6N8J0V7"/>
<keyword evidence="5" id="KW-0862">Zinc</keyword>
<keyword evidence="2 9" id="KW-0645">Protease</keyword>
<dbReference type="GO" id="GO:0051603">
    <property type="term" value="P:proteolysis involved in protein catabolic process"/>
    <property type="evidence" value="ECO:0007669"/>
    <property type="project" value="TreeGrafter"/>
</dbReference>
<keyword evidence="4" id="KW-0378">Hydrolase</keyword>
<dbReference type="RefSeq" id="WP_157400982.1">
    <property type="nucleotide sequence ID" value="NZ_WSEL01000011.1"/>
</dbReference>
<evidence type="ECO:0000313" key="9">
    <source>
        <dbReference type="EMBL" id="MVQ32874.1"/>
    </source>
</evidence>
<organism evidence="9 10">
    <name type="scientific">Ramlibacter pinisoli</name>
    <dbReference type="NCBI Taxonomy" id="2682844"/>
    <lineage>
        <taxon>Bacteria</taxon>
        <taxon>Pseudomonadati</taxon>
        <taxon>Pseudomonadota</taxon>
        <taxon>Betaproteobacteria</taxon>
        <taxon>Burkholderiales</taxon>
        <taxon>Comamonadaceae</taxon>
        <taxon>Ramlibacter</taxon>
    </lineage>
</organism>
<dbReference type="PANTHER" id="PTHR22726:SF1">
    <property type="entry name" value="METALLOENDOPEPTIDASE OMA1, MITOCHONDRIAL"/>
    <property type="match status" value="1"/>
</dbReference>
<dbReference type="Gene3D" id="3.30.2010.10">
    <property type="entry name" value="Metalloproteases ('zincins'), catalytic domain"/>
    <property type="match status" value="1"/>
</dbReference>
<dbReference type="InterPro" id="IPR001915">
    <property type="entry name" value="Peptidase_M48"/>
</dbReference>
<dbReference type="Pfam" id="PF01435">
    <property type="entry name" value="Peptidase_M48"/>
    <property type="match status" value="1"/>
</dbReference>
<evidence type="ECO:0000256" key="4">
    <source>
        <dbReference type="ARBA" id="ARBA00022801"/>
    </source>
</evidence>
<dbReference type="GO" id="GO:0004222">
    <property type="term" value="F:metalloendopeptidase activity"/>
    <property type="evidence" value="ECO:0007669"/>
    <property type="project" value="InterPro"/>
</dbReference>